<dbReference type="Pfam" id="PF03760">
    <property type="entry name" value="LEA_1"/>
    <property type="match status" value="1"/>
</dbReference>
<gene>
    <name evidence="3" type="ORF">F511_03845</name>
</gene>
<keyword evidence="4" id="KW-1185">Reference proteome</keyword>
<evidence type="ECO:0000256" key="1">
    <source>
        <dbReference type="ARBA" id="ARBA00010975"/>
    </source>
</evidence>
<evidence type="ECO:0000256" key="2">
    <source>
        <dbReference type="SAM" id="MobiDB-lite"/>
    </source>
</evidence>
<name>A0A2Z7BPW8_9LAMI</name>
<dbReference type="InterPro" id="IPR005513">
    <property type="entry name" value="LEA_1"/>
</dbReference>
<evidence type="ECO:0000313" key="4">
    <source>
        <dbReference type="Proteomes" id="UP000250235"/>
    </source>
</evidence>
<feature type="region of interest" description="Disordered" evidence="2">
    <location>
        <begin position="1"/>
        <end position="123"/>
    </location>
</feature>
<accession>A0A2Z7BPW8</accession>
<dbReference type="PANTHER" id="PTHR33493">
    <property type="entry name" value="LATE EMBRYOGENESIS ABUNDANT PROTEIN 6-RELATED"/>
    <property type="match status" value="1"/>
</dbReference>
<feature type="compositionally biased region" description="Basic and acidic residues" evidence="2">
    <location>
        <begin position="18"/>
        <end position="59"/>
    </location>
</feature>
<dbReference type="OrthoDB" id="758082at2759"/>
<protein>
    <submittedName>
        <fullName evidence="3">18 kDa seed maturation protein</fullName>
    </submittedName>
</protein>
<sequence>MQAGKETAANIAASARSGMEKTKAVALEKVEQMKTRDPMMKDMATQKKESKIEEVERQKQGAMQQNKLARHEGDAGGFGGGFTGHRRPHCGRWSWANRRWTRPRDGPCSRRSTHPRNGPCFRR</sequence>
<dbReference type="AlphaFoldDB" id="A0A2Z7BPW8"/>
<dbReference type="EMBL" id="KV003899">
    <property type="protein sequence ID" value="KZV36404.1"/>
    <property type="molecule type" value="Genomic_DNA"/>
</dbReference>
<organism evidence="3 4">
    <name type="scientific">Dorcoceras hygrometricum</name>
    <dbReference type="NCBI Taxonomy" id="472368"/>
    <lineage>
        <taxon>Eukaryota</taxon>
        <taxon>Viridiplantae</taxon>
        <taxon>Streptophyta</taxon>
        <taxon>Embryophyta</taxon>
        <taxon>Tracheophyta</taxon>
        <taxon>Spermatophyta</taxon>
        <taxon>Magnoliopsida</taxon>
        <taxon>eudicotyledons</taxon>
        <taxon>Gunneridae</taxon>
        <taxon>Pentapetalae</taxon>
        <taxon>asterids</taxon>
        <taxon>lamiids</taxon>
        <taxon>Lamiales</taxon>
        <taxon>Gesneriaceae</taxon>
        <taxon>Didymocarpoideae</taxon>
        <taxon>Trichosporeae</taxon>
        <taxon>Loxocarpinae</taxon>
        <taxon>Dorcoceras</taxon>
    </lineage>
</organism>
<evidence type="ECO:0000313" key="3">
    <source>
        <dbReference type="EMBL" id="KZV36404.1"/>
    </source>
</evidence>
<comment type="similarity">
    <text evidence="1">Belongs to the LEA type 1 family.</text>
</comment>
<dbReference type="PANTHER" id="PTHR33493:SF2">
    <property type="entry name" value="LATE EMBRYOGENESIS ABUNDANT PROTEIN 46"/>
    <property type="match status" value="1"/>
</dbReference>
<dbReference type="GO" id="GO:0009793">
    <property type="term" value="P:embryo development ending in seed dormancy"/>
    <property type="evidence" value="ECO:0007669"/>
    <property type="project" value="InterPro"/>
</dbReference>
<proteinExistence type="inferred from homology"/>
<reference evidence="3 4" key="1">
    <citation type="journal article" date="2015" name="Proc. Natl. Acad. Sci. U.S.A.">
        <title>The resurrection genome of Boea hygrometrica: A blueprint for survival of dehydration.</title>
        <authorList>
            <person name="Xiao L."/>
            <person name="Yang G."/>
            <person name="Zhang L."/>
            <person name="Yang X."/>
            <person name="Zhao S."/>
            <person name="Ji Z."/>
            <person name="Zhou Q."/>
            <person name="Hu M."/>
            <person name="Wang Y."/>
            <person name="Chen M."/>
            <person name="Xu Y."/>
            <person name="Jin H."/>
            <person name="Xiao X."/>
            <person name="Hu G."/>
            <person name="Bao F."/>
            <person name="Hu Y."/>
            <person name="Wan P."/>
            <person name="Li L."/>
            <person name="Deng X."/>
            <person name="Kuang T."/>
            <person name="Xiang C."/>
            <person name="Zhu J.K."/>
            <person name="Oliver M.J."/>
            <person name="He Y."/>
        </authorList>
    </citation>
    <scope>NUCLEOTIDE SEQUENCE [LARGE SCALE GENOMIC DNA]</scope>
    <source>
        <strain evidence="4">cv. XS01</strain>
    </source>
</reference>
<dbReference type="Proteomes" id="UP000250235">
    <property type="component" value="Unassembled WGS sequence"/>
</dbReference>